<dbReference type="EMBL" id="JBGMDY010000002">
    <property type="protein sequence ID" value="KAL2345682.1"/>
    <property type="molecule type" value="Genomic_DNA"/>
</dbReference>
<dbReference type="PANTHER" id="PTHR13859:SF31">
    <property type="entry name" value="ELM2 DOMAIN-CONTAINING PROTEIN"/>
    <property type="match status" value="1"/>
</dbReference>
<proteinExistence type="predicted"/>
<evidence type="ECO:0000256" key="5">
    <source>
        <dbReference type="SAM" id="MobiDB-lite"/>
    </source>
</evidence>
<name>A0ABD1NC39_9FABA</name>
<comment type="subcellular location">
    <subcellularLocation>
        <location evidence="1">Nucleus</location>
    </subcellularLocation>
</comment>
<dbReference type="FunFam" id="1.10.10.60:FF:000374">
    <property type="entry name" value="Arginine-glutamic acid dipeptide repeat protein"/>
    <property type="match status" value="1"/>
</dbReference>
<protein>
    <recommendedName>
        <fullName evidence="6">SANT domain-containing protein</fullName>
    </recommendedName>
</protein>
<dbReference type="InterPro" id="IPR017884">
    <property type="entry name" value="SANT_dom"/>
</dbReference>
<evidence type="ECO:0000313" key="8">
    <source>
        <dbReference type="Proteomes" id="UP001603857"/>
    </source>
</evidence>
<dbReference type="Gene3D" id="1.10.10.60">
    <property type="entry name" value="Homeodomain-like"/>
    <property type="match status" value="1"/>
</dbReference>
<evidence type="ECO:0000256" key="2">
    <source>
        <dbReference type="ARBA" id="ARBA00023015"/>
    </source>
</evidence>
<keyword evidence="8" id="KW-1185">Reference proteome</keyword>
<feature type="compositionally biased region" description="Low complexity" evidence="5">
    <location>
        <begin position="15"/>
        <end position="27"/>
    </location>
</feature>
<evidence type="ECO:0000256" key="4">
    <source>
        <dbReference type="ARBA" id="ARBA00023242"/>
    </source>
</evidence>
<keyword evidence="3" id="KW-0804">Transcription</keyword>
<feature type="domain" description="SANT" evidence="6">
    <location>
        <begin position="134"/>
        <end position="186"/>
    </location>
</feature>
<organism evidence="7 8">
    <name type="scientific">Flemingia macrophylla</name>
    <dbReference type="NCBI Taxonomy" id="520843"/>
    <lineage>
        <taxon>Eukaryota</taxon>
        <taxon>Viridiplantae</taxon>
        <taxon>Streptophyta</taxon>
        <taxon>Embryophyta</taxon>
        <taxon>Tracheophyta</taxon>
        <taxon>Spermatophyta</taxon>
        <taxon>Magnoliopsida</taxon>
        <taxon>eudicotyledons</taxon>
        <taxon>Gunneridae</taxon>
        <taxon>Pentapetalae</taxon>
        <taxon>rosids</taxon>
        <taxon>fabids</taxon>
        <taxon>Fabales</taxon>
        <taxon>Fabaceae</taxon>
        <taxon>Papilionoideae</taxon>
        <taxon>50 kb inversion clade</taxon>
        <taxon>NPAAA clade</taxon>
        <taxon>indigoferoid/millettioid clade</taxon>
        <taxon>Phaseoleae</taxon>
        <taxon>Flemingia</taxon>
    </lineage>
</organism>
<sequence length="637" mass="72539">MDLNQQNYVDDLQEHSSNSHPSSPCISNKDKASQLNPRVGHEYQVEVPSIITQSEQHQLLMSHAESEVGHDNTLSFAIGLPIPVTWILNKVENSGHEGEDGKKLKPISFQSMMTEDSNSGQLDKSKKYALVPGSSSKSWSDSDGKTFLLGLYIFGKNFNQIKRFLENKEMGEMLAFYHGKFYKSDEYCRWSNCRKIKGRKSVIGEKLFTGRRLHKLLSRLILHVSEESKYTLLQVSKSYSEGRTSLEEYVSFLKSSVGLGVLVEAVGIESRLSKTTSNDLFWEAVWPRLLTRGWHSEQPKNQGYISSKDYMVFLIPGVKKYSRGKLVKGTGSEDDQSDYQNQCYLKPLASSYNTDRIQFMIIDTSLVHGGSSSELRELKPLPVNSVGKVEVNVAGITEDMRKVNPKKEMPKDLDQKLTDTSMPRERKFVRVRIEMKDTPEMIGLFGEINDNSYDYSASVVATDKLISSSAESIVEENRGKSNLNEIYQCRSVSRDKVEKCRSPVTFNTPQVPSKPENGEITEMMTMMEEDGQCLKVKDPCLSSDPQLVVEEPLKTSCEVGSKEQQPNVNSRRQSTRNRWMTVKAMEYMTNDFLNGPRRQKRKHIQTHKDTFSDCRRSRTSDEMMLDCHSSDRGPQFW</sequence>
<dbReference type="InterPro" id="IPR009057">
    <property type="entry name" value="Homeodomain-like_sf"/>
</dbReference>
<dbReference type="AlphaFoldDB" id="A0ABD1NC39"/>
<evidence type="ECO:0000256" key="3">
    <source>
        <dbReference type="ARBA" id="ARBA00023163"/>
    </source>
</evidence>
<evidence type="ECO:0000256" key="1">
    <source>
        <dbReference type="ARBA" id="ARBA00004123"/>
    </source>
</evidence>
<dbReference type="PANTHER" id="PTHR13859">
    <property type="entry name" value="ATROPHIN-RELATED"/>
    <property type="match status" value="1"/>
</dbReference>
<evidence type="ECO:0000313" key="7">
    <source>
        <dbReference type="EMBL" id="KAL2345682.1"/>
    </source>
</evidence>
<dbReference type="InterPro" id="IPR057712">
    <property type="entry name" value="DUF7952"/>
</dbReference>
<keyword evidence="2" id="KW-0805">Transcription regulation</keyword>
<dbReference type="GO" id="GO:0005634">
    <property type="term" value="C:nucleus"/>
    <property type="evidence" value="ECO:0007669"/>
    <property type="project" value="UniProtKB-SubCell"/>
</dbReference>
<dbReference type="Proteomes" id="UP001603857">
    <property type="component" value="Unassembled WGS sequence"/>
</dbReference>
<accession>A0ABD1NC39</accession>
<evidence type="ECO:0000259" key="6">
    <source>
        <dbReference type="PROSITE" id="PS51293"/>
    </source>
</evidence>
<dbReference type="SUPFAM" id="SSF46689">
    <property type="entry name" value="Homeodomain-like"/>
    <property type="match status" value="1"/>
</dbReference>
<feature type="region of interest" description="Disordered" evidence="5">
    <location>
        <begin position="1"/>
        <end position="33"/>
    </location>
</feature>
<gene>
    <name evidence="7" type="ORF">Fmac_006967</name>
</gene>
<reference evidence="7 8" key="1">
    <citation type="submission" date="2024-08" db="EMBL/GenBank/DDBJ databases">
        <title>Insights into the chromosomal genome structure of Flemingia macrophylla.</title>
        <authorList>
            <person name="Ding Y."/>
            <person name="Zhao Y."/>
            <person name="Bi W."/>
            <person name="Wu M."/>
            <person name="Zhao G."/>
            <person name="Gong Y."/>
            <person name="Li W."/>
            <person name="Zhang P."/>
        </authorList>
    </citation>
    <scope>NUCLEOTIDE SEQUENCE [LARGE SCALE GENOMIC DNA]</scope>
    <source>
        <strain evidence="7">DYQJB</strain>
        <tissue evidence="7">Leaf</tissue>
    </source>
</reference>
<dbReference type="PROSITE" id="PS51293">
    <property type="entry name" value="SANT"/>
    <property type="match status" value="1"/>
</dbReference>
<comment type="caution">
    <text evidence="7">The sequence shown here is derived from an EMBL/GenBank/DDBJ whole genome shotgun (WGS) entry which is preliminary data.</text>
</comment>
<keyword evidence="4" id="KW-0539">Nucleus</keyword>
<dbReference type="Pfam" id="PF25826">
    <property type="entry name" value="DUF7952"/>
    <property type="match status" value="1"/>
</dbReference>